<reference evidence="4" key="2">
    <citation type="submission" date="2025-08" db="UniProtKB">
        <authorList>
            <consortium name="RefSeq"/>
        </authorList>
    </citation>
    <scope>IDENTIFICATION</scope>
    <source>
        <tissue evidence="4">Leaf</tissue>
    </source>
</reference>
<dbReference type="AlphaFoldDB" id="A0A6P8EGT6"/>
<dbReference type="InterPro" id="IPR025558">
    <property type="entry name" value="DUF4283"/>
</dbReference>
<dbReference type="InterPro" id="IPR036691">
    <property type="entry name" value="Endo/exonu/phosph_ase_sf"/>
</dbReference>
<dbReference type="GeneID" id="116214421"/>
<organism evidence="3 4">
    <name type="scientific">Punica granatum</name>
    <name type="common">Pomegranate</name>
    <dbReference type="NCBI Taxonomy" id="22663"/>
    <lineage>
        <taxon>Eukaryota</taxon>
        <taxon>Viridiplantae</taxon>
        <taxon>Streptophyta</taxon>
        <taxon>Embryophyta</taxon>
        <taxon>Tracheophyta</taxon>
        <taxon>Spermatophyta</taxon>
        <taxon>Magnoliopsida</taxon>
        <taxon>eudicotyledons</taxon>
        <taxon>Gunneridae</taxon>
        <taxon>Pentapetalae</taxon>
        <taxon>rosids</taxon>
        <taxon>malvids</taxon>
        <taxon>Myrtales</taxon>
        <taxon>Lythraceae</taxon>
        <taxon>Punica</taxon>
    </lineage>
</organism>
<evidence type="ECO:0000256" key="1">
    <source>
        <dbReference type="SAM" id="MobiDB-lite"/>
    </source>
</evidence>
<dbReference type="PANTHER" id="PTHR31286">
    <property type="entry name" value="GLYCINE-RICH CELL WALL STRUCTURAL PROTEIN 1.8-LIKE"/>
    <property type="match status" value="1"/>
</dbReference>
<dbReference type="Pfam" id="PF14111">
    <property type="entry name" value="DUF4283"/>
    <property type="match status" value="1"/>
</dbReference>
<dbReference type="SUPFAM" id="SSF56219">
    <property type="entry name" value="DNase I-like"/>
    <property type="match status" value="1"/>
</dbReference>
<name>A0A6P8EGT6_PUNGR</name>
<evidence type="ECO:0000259" key="2">
    <source>
        <dbReference type="Pfam" id="PF14111"/>
    </source>
</evidence>
<feature type="compositionally biased region" description="Basic and acidic residues" evidence="1">
    <location>
        <begin position="272"/>
        <end position="282"/>
    </location>
</feature>
<reference evidence="3" key="1">
    <citation type="journal article" date="2020" name="Plant Biotechnol. J.">
        <title>The pomegranate (Punica granatum L.) draft genome dissects genetic divergence between soft- and hard-seeded cultivars.</title>
        <authorList>
            <person name="Luo X."/>
            <person name="Li H."/>
            <person name="Wu Z."/>
            <person name="Yao W."/>
            <person name="Zhao P."/>
            <person name="Cao D."/>
            <person name="Yu H."/>
            <person name="Li K."/>
            <person name="Poudel K."/>
            <person name="Zhao D."/>
            <person name="Zhang F."/>
            <person name="Xia X."/>
            <person name="Chen L."/>
            <person name="Wang Q."/>
            <person name="Jing D."/>
            <person name="Cao S."/>
        </authorList>
    </citation>
    <scope>NUCLEOTIDE SEQUENCE [LARGE SCALE GENOMIC DNA]</scope>
    <source>
        <strain evidence="3">cv. Tunisia</strain>
    </source>
</reference>
<feature type="region of interest" description="Disordered" evidence="1">
    <location>
        <begin position="1"/>
        <end position="23"/>
    </location>
</feature>
<feature type="domain" description="DUF4283" evidence="2">
    <location>
        <begin position="67"/>
        <end position="146"/>
    </location>
</feature>
<keyword evidence="3" id="KW-1185">Reference proteome</keyword>
<evidence type="ECO:0000313" key="4">
    <source>
        <dbReference type="RefSeq" id="XP_031405689.1"/>
    </source>
</evidence>
<sequence length="635" mass="71659">MAESAPQSVTNGVQSLPQPISGEKLAPKGPLNWRKVFPKVNQNLEYFEGVDHCNVKPPSEILQMGLDQWCYTLVGRFLGKTPEFGKIAAVVNGLWGKQGKVTVSTMGSLFIFQFPNEDVMTWVLETGPWHVERNFLILQKWSPTFTEEELSLKKMPMWAQLRRIPLQYFHPKGISFLASAIGKPLYMDRATALRSRLDYAKVCIEIDFGKKIPSVLNVDLGNEHTVEVLVDTPWLPEKCDKCKVFGHSCSNPSAATPAILTPTPVEGSSPRAGEKADAERAELSPPDAGMLAGQGVCELEVPNSITPTPPLASEQGKVAEWSDLHGDNIEVPSKGESSQVNSKQVLLEDVKSRSDAISSDDELEVSSRRGVTTQNQSITVEEVKSTQKVQGKRKPRTGKGGIFALIETRVKENNCLKIVNKWKGWLLMENYQHAHNGRLWILIREDLQTLTVGMRYSWMLMGDFNAIKELEEAKVVGREIVVDQSIREFADFISTSELKDHPYTGCFFTWSNKRQEGFQARKIDRALVNDLWFQRDIASTVEFLSPGISDHSPIMLRFGAKENAGPKPFKFFHFWTEHPEYLKLVERVWMEVQEGNPMAVLYKKLRNLKRHLKDFNRSYFGDVHAKVDALQTQLA</sequence>
<dbReference type="OrthoDB" id="1742140at2759"/>
<dbReference type="RefSeq" id="XP_031405689.1">
    <property type="nucleotide sequence ID" value="XM_031549829.1"/>
</dbReference>
<proteinExistence type="predicted"/>
<dbReference type="Proteomes" id="UP000515151">
    <property type="component" value="Chromosome 7"/>
</dbReference>
<dbReference type="Gene3D" id="3.60.10.10">
    <property type="entry name" value="Endonuclease/exonuclease/phosphatase"/>
    <property type="match status" value="1"/>
</dbReference>
<accession>A0A6P8EGT6</accession>
<evidence type="ECO:0000313" key="3">
    <source>
        <dbReference type="Proteomes" id="UP000515151"/>
    </source>
</evidence>
<gene>
    <name evidence="4" type="primary">LOC116214421</name>
</gene>
<dbReference type="InterPro" id="IPR040256">
    <property type="entry name" value="At4g02000-like"/>
</dbReference>
<protein>
    <submittedName>
        <fullName evidence="4">Uncharacterized protein LOC116214421</fullName>
    </submittedName>
</protein>
<feature type="region of interest" description="Disordered" evidence="1">
    <location>
        <begin position="357"/>
        <end position="376"/>
    </location>
</feature>
<dbReference type="PANTHER" id="PTHR31286:SF165">
    <property type="entry name" value="DUF4283 DOMAIN-CONTAINING PROTEIN"/>
    <property type="match status" value="1"/>
</dbReference>
<feature type="region of interest" description="Disordered" evidence="1">
    <location>
        <begin position="255"/>
        <end position="287"/>
    </location>
</feature>
<feature type="compositionally biased region" description="Polar residues" evidence="1">
    <location>
        <begin position="1"/>
        <end position="18"/>
    </location>
</feature>